<dbReference type="InterPro" id="IPR009187">
    <property type="entry name" value="Prok_Ku"/>
</dbReference>
<dbReference type="Gene3D" id="2.40.290.10">
    <property type="match status" value="1"/>
</dbReference>
<reference evidence="5 6" key="1">
    <citation type="submission" date="2019-12" db="EMBL/GenBank/DDBJ databases">
        <authorList>
            <person name="Feng G."/>
            <person name="Zhu H."/>
        </authorList>
    </citation>
    <scope>NUCLEOTIDE SEQUENCE [LARGE SCALE GENOMIC DNA]</scope>
    <source>
        <strain evidence="5 6">FGD1</strain>
    </source>
</reference>
<dbReference type="SUPFAM" id="SSF100939">
    <property type="entry name" value="SPOC domain-like"/>
    <property type="match status" value="1"/>
</dbReference>
<keyword evidence="2" id="KW-0227">DNA damage</keyword>
<dbReference type="PANTHER" id="PTHR41251">
    <property type="entry name" value="NON-HOMOLOGOUS END JOINING PROTEIN KU"/>
    <property type="match status" value="1"/>
</dbReference>
<keyword evidence="2" id="KW-0234">DNA repair</keyword>
<dbReference type="PANTHER" id="PTHR41251:SF1">
    <property type="entry name" value="NON-HOMOLOGOUS END JOINING PROTEIN KU"/>
    <property type="match status" value="1"/>
</dbReference>
<dbReference type="GO" id="GO:0003690">
    <property type="term" value="F:double-stranded DNA binding"/>
    <property type="evidence" value="ECO:0007669"/>
    <property type="project" value="UniProtKB-UniRule"/>
</dbReference>
<feature type="compositionally biased region" description="Low complexity" evidence="3">
    <location>
        <begin position="300"/>
        <end position="316"/>
    </location>
</feature>
<gene>
    <name evidence="2" type="primary">ku</name>
    <name evidence="5" type="ORF">GR702_14920</name>
</gene>
<dbReference type="InterPro" id="IPR006164">
    <property type="entry name" value="DNA_bd_Ku70/Ku80"/>
</dbReference>
<feature type="region of interest" description="Disordered" evidence="3">
    <location>
        <begin position="261"/>
        <end position="322"/>
    </location>
</feature>
<dbReference type="InterPro" id="IPR016194">
    <property type="entry name" value="SPOC-like_C_dom_sf"/>
</dbReference>
<dbReference type="NCBIfam" id="TIGR02772">
    <property type="entry name" value="Ku_bact"/>
    <property type="match status" value="1"/>
</dbReference>
<evidence type="ECO:0000256" key="3">
    <source>
        <dbReference type="SAM" id="MobiDB-lite"/>
    </source>
</evidence>
<dbReference type="GO" id="GO:0006310">
    <property type="term" value="P:DNA recombination"/>
    <property type="evidence" value="ECO:0007669"/>
    <property type="project" value="UniProtKB-KW"/>
</dbReference>
<dbReference type="Pfam" id="PF02735">
    <property type="entry name" value="Ku"/>
    <property type="match status" value="1"/>
</dbReference>
<evidence type="ECO:0000256" key="2">
    <source>
        <dbReference type="HAMAP-Rule" id="MF_01875"/>
    </source>
</evidence>
<dbReference type="CDD" id="cd00789">
    <property type="entry name" value="KU_like"/>
    <property type="match status" value="1"/>
</dbReference>
<name>A0A7X4GI50_9SPHN</name>
<proteinExistence type="inferred from homology"/>
<keyword evidence="2" id="KW-0233">DNA recombination</keyword>
<evidence type="ECO:0000313" key="5">
    <source>
        <dbReference type="EMBL" id="MYL99057.1"/>
    </source>
</evidence>
<evidence type="ECO:0000256" key="1">
    <source>
        <dbReference type="ARBA" id="ARBA00023125"/>
    </source>
</evidence>
<dbReference type="PIRSF" id="PIRSF006493">
    <property type="entry name" value="Prok_Ku"/>
    <property type="match status" value="1"/>
</dbReference>
<comment type="caution">
    <text evidence="5">The sequence shown here is derived from an EMBL/GenBank/DDBJ whole genome shotgun (WGS) entry which is preliminary data.</text>
</comment>
<keyword evidence="1 2" id="KW-0238">DNA-binding</keyword>
<dbReference type="RefSeq" id="WP_160986676.1">
    <property type="nucleotide sequence ID" value="NZ_WVTD01000011.1"/>
</dbReference>
<dbReference type="AlphaFoldDB" id="A0A7X4GI50"/>
<sequence>MPARAYWKGQIRLALVSIPIEVYPATRSGAAISFHQIHEPSGQRIRYEKVAPGVGPVDRDEIIKGYEVSKGSYVLLDEEEIEAVKIESRKTLELVQFVDADEIDVLYYEKPYFVVPADDLAEEAYIVLREALRASRKVGLGQLAVRGREQLVSIKPCGRGLVLEVLRYADEVHKAQGYFREIEDAKPDADLLDLATALIDKKTAPFKPAEFHDRYVDALHRLIDKKAKSRSNKRILEDVEEPSRAGSNVIDLMAALRKSVGGTANASESKTTPARASSKTAAKKAPPKEASTKEGKDTPAKPTAARKAPARKAPAARARKSA</sequence>
<evidence type="ECO:0000259" key="4">
    <source>
        <dbReference type="SMART" id="SM00559"/>
    </source>
</evidence>
<comment type="similarity">
    <text evidence="2">Belongs to the prokaryotic Ku family.</text>
</comment>
<dbReference type="EMBL" id="WVTD01000011">
    <property type="protein sequence ID" value="MYL99057.1"/>
    <property type="molecule type" value="Genomic_DNA"/>
</dbReference>
<comment type="function">
    <text evidence="2">With LigD forms a non-homologous end joining (NHEJ) DNA repair enzyme, which repairs dsDNA breaks with reduced fidelity. Binds linear dsDNA with 5'- and 3'- overhangs but not closed circular dsDNA nor ssDNA. Recruits and stimulates the ligase activity of LigD.</text>
</comment>
<dbReference type="HAMAP" id="MF_01875">
    <property type="entry name" value="Prokaryotic_Ku"/>
    <property type="match status" value="1"/>
</dbReference>
<feature type="compositionally biased region" description="Basic and acidic residues" evidence="3">
    <location>
        <begin position="286"/>
        <end position="299"/>
    </location>
</feature>
<organism evidence="5 6">
    <name type="scientific">Novosphingobium silvae</name>
    <dbReference type="NCBI Taxonomy" id="2692619"/>
    <lineage>
        <taxon>Bacteria</taxon>
        <taxon>Pseudomonadati</taxon>
        <taxon>Pseudomonadota</taxon>
        <taxon>Alphaproteobacteria</taxon>
        <taxon>Sphingomonadales</taxon>
        <taxon>Sphingomonadaceae</taxon>
        <taxon>Novosphingobium</taxon>
    </lineage>
</organism>
<protein>
    <recommendedName>
        <fullName evidence="2">Non-homologous end joining protein Ku</fullName>
    </recommendedName>
</protein>
<feature type="compositionally biased region" description="Low complexity" evidence="3">
    <location>
        <begin position="269"/>
        <end position="284"/>
    </location>
</feature>
<evidence type="ECO:0000313" key="6">
    <source>
        <dbReference type="Proteomes" id="UP000465810"/>
    </source>
</evidence>
<dbReference type="SMART" id="SM00559">
    <property type="entry name" value="Ku78"/>
    <property type="match status" value="1"/>
</dbReference>
<keyword evidence="6" id="KW-1185">Reference proteome</keyword>
<accession>A0A7X4GI50</accession>
<feature type="domain" description="Ku" evidence="4">
    <location>
        <begin position="54"/>
        <end position="183"/>
    </location>
</feature>
<dbReference type="Proteomes" id="UP000465810">
    <property type="component" value="Unassembled WGS sequence"/>
</dbReference>
<comment type="subunit">
    <text evidence="2">Homodimer. Interacts with LigD.</text>
</comment>
<dbReference type="GO" id="GO:0006303">
    <property type="term" value="P:double-strand break repair via nonhomologous end joining"/>
    <property type="evidence" value="ECO:0007669"/>
    <property type="project" value="UniProtKB-UniRule"/>
</dbReference>